<feature type="chain" id="PRO_5032468091" evidence="1">
    <location>
        <begin position="22"/>
        <end position="174"/>
    </location>
</feature>
<dbReference type="Proteomes" id="UP000594001">
    <property type="component" value="Chromosome"/>
</dbReference>
<sequence length="174" mass="18453">MKIMRLSLHVIGLTAALLFGAHIDAYLDPVSQQDYVRASTETTEAVTLTDIKRDTETVAKPTENDATVSAASADTTTTETTAVIIEEVKLSSHTEELKASLSEIEKALKESTLAVAEVLNGIVSLVAPIANIAISVATLSVSLTKIFWFSGKLMYTAAAAVAEGLQTAHAYLTQ</sequence>
<evidence type="ECO:0000256" key="1">
    <source>
        <dbReference type="SAM" id="SignalP"/>
    </source>
</evidence>
<name>A0A7L9RS54_9PROT</name>
<keyword evidence="3" id="KW-1185">Reference proteome</keyword>
<dbReference type="AlphaFoldDB" id="A0A7L9RS54"/>
<feature type="signal peptide" evidence="1">
    <location>
        <begin position="1"/>
        <end position="21"/>
    </location>
</feature>
<dbReference type="EMBL" id="CP054719">
    <property type="protein sequence ID" value="QOL19394.1"/>
    <property type="molecule type" value="Genomic_DNA"/>
</dbReference>
<reference evidence="2 3" key="1">
    <citation type="submission" date="2020-06" db="EMBL/GenBank/DDBJ databases">
        <title>The endosymbiont of the kinetoplastid Bodo saltans is a Paracaedibacter-like alpha-proteobacterium possessing a putative toxin-antitoxin system.</title>
        <authorList>
            <person name="Midha S."/>
            <person name="Rigden D.J."/>
            <person name="Siozios S."/>
            <person name="Hurst G.D.D."/>
            <person name="Jackson A.P."/>
        </authorList>
    </citation>
    <scope>NUCLEOTIDE SEQUENCE [LARGE SCALE GENOMIC DNA]</scope>
    <source>
        <strain evidence="2">Lake Konstanz</strain>
    </source>
</reference>
<organism evidence="2 3">
    <name type="scientific">Candidatus Bodocaedibacter vickermanii</name>
    <dbReference type="NCBI Taxonomy" id="2741701"/>
    <lineage>
        <taxon>Bacteria</taxon>
        <taxon>Pseudomonadati</taxon>
        <taxon>Pseudomonadota</taxon>
        <taxon>Alphaproteobacteria</taxon>
        <taxon>Holosporales</taxon>
        <taxon>Candidatus Paracaedibacteraceae</taxon>
        <taxon>Candidatus Bodocaedibacter</taxon>
    </lineage>
</organism>
<keyword evidence="1" id="KW-0732">Signal</keyword>
<proteinExistence type="predicted"/>
<protein>
    <submittedName>
        <fullName evidence="2">Uncharacterized protein</fullName>
    </submittedName>
</protein>
<dbReference type="KEGG" id="pbal:CPBP_00146"/>
<accession>A0A7L9RS54</accession>
<gene>
    <name evidence="2" type="ORF">CPBP_00146</name>
</gene>
<evidence type="ECO:0000313" key="3">
    <source>
        <dbReference type="Proteomes" id="UP000594001"/>
    </source>
</evidence>
<evidence type="ECO:0000313" key="2">
    <source>
        <dbReference type="EMBL" id="QOL19394.1"/>
    </source>
</evidence>